<gene>
    <name evidence="2" type="ORF">cubi_01512</name>
</gene>
<dbReference type="Proteomes" id="UP000186176">
    <property type="component" value="Unassembled WGS sequence"/>
</dbReference>
<dbReference type="AlphaFoldDB" id="A0A1J4MFD9"/>
<protein>
    <submittedName>
        <fullName evidence="2">Uncharacterized protein</fullName>
    </submittedName>
</protein>
<dbReference type="OrthoDB" id="338633at2759"/>
<evidence type="ECO:0000313" key="3">
    <source>
        <dbReference type="Proteomes" id="UP000186176"/>
    </source>
</evidence>
<evidence type="ECO:0000256" key="1">
    <source>
        <dbReference type="SAM" id="Phobius"/>
    </source>
</evidence>
<feature type="transmembrane region" description="Helical" evidence="1">
    <location>
        <begin position="12"/>
        <end position="33"/>
    </location>
</feature>
<proteinExistence type="predicted"/>
<sequence>MLNTNSNNCLCLAWFHYFFLVYVFSIVIGIQAIDLNDEKQILLKELGNPLRMKAFGEIRLPSLRNINYNRETKNNYSVEISNLDNNIFQISYYLKIHNKDAKISSCGFKYRFNNTVFPILVKRGELLGTLVCEDKLISGKLSQELPILSYCYGQVQLVYPFLPLPIIFLREEDIFLAQLCARKFPDFNGIPYKFPIIPLNQSMSFNNTLFEVNHLRLENKHSKMIYRVKKQSKIIECVLNRLFHGKSFQVVEFSIIGVIVCKMKSKDQKIQIVREVIRALCNGISSFQSSNPDSIYGSFKVSQKTPFNLIECLSIPENQLEKRLANPDQAIKDTLIEAYEDC</sequence>
<keyword evidence="1" id="KW-1133">Transmembrane helix</keyword>
<comment type="caution">
    <text evidence="2">The sequence shown here is derived from an EMBL/GenBank/DDBJ whole genome shotgun (WGS) entry which is preliminary data.</text>
</comment>
<name>A0A1J4MFD9_9CRYT</name>
<accession>A0A1J4MFD9</accession>
<dbReference type="VEuPathDB" id="CryptoDB:cubi_01512"/>
<evidence type="ECO:0000313" key="2">
    <source>
        <dbReference type="EMBL" id="OII72179.1"/>
    </source>
</evidence>
<dbReference type="EMBL" id="LRBP01000025">
    <property type="protein sequence ID" value="OII72179.1"/>
    <property type="molecule type" value="Genomic_DNA"/>
</dbReference>
<reference evidence="2 3" key="1">
    <citation type="submission" date="2016-10" db="EMBL/GenBank/DDBJ databases">
        <title>Reductive evolution of mitochondrial metabolism and differential evolution of invasion-related proteins in Cryptosporidium.</title>
        <authorList>
            <person name="Liu S."/>
            <person name="Roellig D.M."/>
            <person name="Guo Y."/>
            <person name="Li N."/>
            <person name="Frace M.A."/>
            <person name="Tang K."/>
            <person name="Zhang L."/>
            <person name="Feng Y."/>
            <person name="Xiao L."/>
        </authorList>
    </citation>
    <scope>NUCLEOTIDE SEQUENCE [LARGE SCALE GENOMIC DNA]</scope>
    <source>
        <strain evidence="2">39726</strain>
    </source>
</reference>
<keyword evidence="3" id="KW-1185">Reference proteome</keyword>
<keyword evidence="1" id="KW-0812">Transmembrane</keyword>
<keyword evidence="1" id="KW-0472">Membrane</keyword>
<dbReference type="GeneID" id="39978303"/>
<organism evidence="2 3">
    <name type="scientific">Cryptosporidium ubiquitum</name>
    <dbReference type="NCBI Taxonomy" id="857276"/>
    <lineage>
        <taxon>Eukaryota</taxon>
        <taxon>Sar</taxon>
        <taxon>Alveolata</taxon>
        <taxon>Apicomplexa</taxon>
        <taxon>Conoidasida</taxon>
        <taxon>Coccidia</taxon>
        <taxon>Eucoccidiorida</taxon>
        <taxon>Eimeriorina</taxon>
        <taxon>Cryptosporidiidae</taxon>
        <taxon>Cryptosporidium</taxon>
    </lineage>
</organism>
<dbReference type="RefSeq" id="XP_028873751.1">
    <property type="nucleotide sequence ID" value="XM_029018524.1"/>
</dbReference>